<evidence type="ECO:0000313" key="3">
    <source>
        <dbReference type="EMBL" id="WBY56965.1"/>
    </source>
</evidence>
<organism evidence="3 4">
    <name type="scientific">Plasmodium yoelii yoelii</name>
    <dbReference type="NCBI Taxonomy" id="73239"/>
    <lineage>
        <taxon>Eukaryota</taxon>
        <taxon>Sar</taxon>
        <taxon>Alveolata</taxon>
        <taxon>Apicomplexa</taxon>
        <taxon>Aconoidasida</taxon>
        <taxon>Haemosporida</taxon>
        <taxon>Plasmodiidae</taxon>
        <taxon>Plasmodium</taxon>
        <taxon>Plasmodium (Vinckeia)</taxon>
    </lineage>
</organism>
<feature type="chain" id="PRO_5042074775" evidence="2">
    <location>
        <begin position="26"/>
        <end position="226"/>
    </location>
</feature>
<name>A0AAE9WNE0_PLAYO</name>
<sequence length="226" mass="25335">MTKINIKIFFFALNLLIHLNNKSFAKDHTSSTDGVYEDEEALVNTTLEDSNPFNDDTPDGNTFPDDTPADDTFPDDTPADDTLPDDTPADDTPADDTPADDTLPDDTPADDTLPDDTPADDTPADDTLPDDTPADDTLPDDTPKPTSSNKKRKKKKSLTSYINPEELQKSKDIMDEAVFHLKRYSDYNNGHNCYYLVSNELYLCFMEENGIKFEKFHLVIPNPYKV</sequence>
<gene>
    <name evidence="3" type="ORF">Py17XNL_000801955</name>
</gene>
<evidence type="ECO:0000256" key="2">
    <source>
        <dbReference type="SAM" id="SignalP"/>
    </source>
</evidence>
<feature type="compositionally biased region" description="Acidic residues" evidence="1">
    <location>
        <begin position="67"/>
        <end position="139"/>
    </location>
</feature>
<feature type="signal peptide" evidence="2">
    <location>
        <begin position="1"/>
        <end position="25"/>
    </location>
</feature>
<feature type="region of interest" description="Disordered" evidence="1">
    <location>
        <begin position="40"/>
        <end position="162"/>
    </location>
</feature>
<feature type="compositionally biased region" description="Polar residues" evidence="1">
    <location>
        <begin position="43"/>
        <end position="54"/>
    </location>
</feature>
<dbReference type="AlphaFoldDB" id="A0AAE9WNE0"/>
<dbReference type="EMBL" id="CP115532">
    <property type="protein sequence ID" value="WBY56965.1"/>
    <property type="molecule type" value="Genomic_DNA"/>
</dbReference>
<keyword evidence="2" id="KW-0732">Signal</keyword>
<evidence type="ECO:0000256" key="1">
    <source>
        <dbReference type="SAM" id="MobiDB-lite"/>
    </source>
</evidence>
<proteinExistence type="predicted"/>
<protein>
    <submittedName>
        <fullName evidence="3">Erythrocyte membrane associated protein 1</fullName>
    </submittedName>
</protein>
<evidence type="ECO:0000313" key="4">
    <source>
        <dbReference type="Proteomes" id="UP001054126"/>
    </source>
</evidence>
<reference evidence="3" key="1">
    <citation type="submission" date="2023-01" db="EMBL/GenBank/DDBJ databases">
        <title>Long-Read Genome Assembly and Gene Model Annotations for the Rodent Malaria Parasite Plasmodium yoelii 17XNL.</title>
        <authorList>
            <person name="Mitchell G.J."/>
            <person name="Sebastian A."/>
            <person name="Albert I."/>
            <person name="Lindner S.E."/>
        </authorList>
    </citation>
    <scope>NUCLEOTIDE SEQUENCE</scope>
    <source>
        <strain evidence="3">17XNL clone 1.1</strain>
    </source>
</reference>
<dbReference type="Proteomes" id="UP001054126">
    <property type="component" value="Chromosome 8"/>
</dbReference>
<accession>A0AAE9WNE0</accession>